<gene>
    <name evidence="2" type="ORF">SYMBAF_16885</name>
</gene>
<accession>A0A068Z4F3</accession>
<keyword evidence="2" id="KW-0614">Plasmid</keyword>
<dbReference type="InterPro" id="IPR036249">
    <property type="entry name" value="Thioredoxin-like_sf"/>
</dbReference>
<dbReference type="RefSeq" id="WP_052447708.1">
    <property type="nucleotide sequence ID" value="NZ_CP050857.1"/>
</dbReference>
<dbReference type="STRING" id="138074.SYMBAF_190041"/>
<evidence type="ECO:0000313" key="2">
    <source>
        <dbReference type="EMBL" id="QLH64503.1"/>
    </source>
</evidence>
<geneLocation type="plasmid" evidence="2 3">
    <name>pSsAf2.3-2</name>
</geneLocation>
<dbReference type="Proteomes" id="UP000042738">
    <property type="component" value="Plasmid pSsAf2.3-2"/>
</dbReference>
<name>A0A068Z4F3_9GAMM</name>
<protein>
    <submittedName>
        <fullName evidence="2">Thioredoxin fold domain-containing protein</fullName>
    </submittedName>
</protein>
<keyword evidence="1" id="KW-1133">Transmembrane helix</keyword>
<feature type="transmembrane region" description="Helical" evidence="1">
    <location>
        <begin position="88"/>
        <end position="112"/>
    </location>
</feature>
<dbReference type="EMBL" id="CP050857">
    <property type="protein sequence ID" value="QLH64503.1"/>
    <property type="molecule type" value="Genomic_DNA"/>
</dbReference>
<dbReference type="AlphaFoldDB" id="A0A068Z4F3"/>
<sequence length="338" mass="35595">MKTPPITDPFTVEICGGLLVARQHGICLFTLRLRDLPGLVLHRDGLHAQRTHGALTPLYRGDDAVTLLNRLTVALATVEKSRVWRRRLIAGLAALLAGGMALVLTLSLWAVLSPVDDRPSQARERVRINDRPGIKPLRSAVSAGGNPAAPDNWTLSASVRAHLPARLGHAASRGLFTVPLSTGHARTLYVFADPACINCQRMERHIETAAGRVNVVIFPVTSVGGTDSLTRLTPVLCLPAASRAGAWTSLFAADVGIAVPGQEAGHTADAAHCETATAALGVNDVAFRAYRLPGTPWILSDDGRYVPQAVLSSPSALDAFLETPAPPGASGIPATPTS</sequence>
<keyword evidence="1" id="KW-0812">Transmembrane</keyword>
<dbReference type="GeneID" id="93738150"/>
<evidence type="ECO:0000256" key="1">
    <source>
        <dbReference type="SAM" id="Phobius"/>
    </source>
</evidence>
<keyword evidence="1" id="KW-0472">Membrane</keyword>
<organism evidence="2 3">
    <name type="scientific">Serratia symbiotica</name>
    <dbReference type="NCBI Taxonomy" id="138074"/>
    <lineage>
        <taxon>Bacteria</taxon>
        <taxon>Pseudomonadati</taxon>
        <taxon>Pseudomonadota</taxon>
        <taxon>Gammaproteobacteria</taxon>
        <taxon>Enterobacterales</taxon>
        <taxon>Yersiniaceae</taxon>
        <taxon>Serratia</taxon>
    </lineage>
</organism>
<evidence type="ECO:0000313" key="3">
    <source>
        <dbReference type="Proteomes" id="UP000042738"/>
    </source>
</evidence>
<reference evidence="2 3" key="1">
    <citation type="journal article" date="2014" name="Genome Announc.">
        <title>Whole-Genome Sequence of Serratia symbiotica Strain CWBI-2.3T, a Free-Living Symbiont of the Black Bean Aphid Aphis fabae.</title>
        <authorList>
            <person name="Foray V."/>
            <person name="Grigorescu A.S."/>
            <person name="Sabri A."/>
            <person name="Haubruge E."/>
            <person name="Lognay G."/>
            <person name="Francis F."/>
            <person name="Fauconnier M.L."/>
            <person name="Hance T."/>
            <person name="Thonart P."/>
        </authorList>
    </citation>
    <scope>NUCLEOTIDE SEQUENCE [LARGE SCALE GENOMIC DNA]</scope>
    <source>
        <strain evidence="2">CWBI-2.3</strain>
        <plasmid evidence="2 3">pSsAf2.3-2</plasmid>
    </source>
</reference>
<dbReference type="SUPFAM" id="SSF52833">
    <property type="entry name" value="Thioredoxin-like"/>
    <property type="match status" value="1"/>
</dbReference>
<proteinExistence type="predicted"/>
<dbReference type="Gene3D" id="3.40.30.10">
    <property type="entry name" value="Glutaredoxin"/>
    <property type="match status" value="1"/>
</dbReference>